<name>A0ABT9Y7M2_9FIRM</name>
<evidence type="ECO:0000313" key="2">
    <source>
        <dbReference type="Proteomes" id="UP001239167"/>
    </source>
</evidence>
<dbReference type="Proteomes" id="UP001239167">
    <property type="component" value="Unassembled WGS sequence"/>
</dbReference>
<keyword evidence="2" id="KW-1185">Reference proteome</keyword>
<accession>A0ABT9Y7M2</accession>
<dbReference type="EMBL" id="JAUSUE010000010">
    <property type="protein sequence ID" value="MDQ0203840.1"/>
    <property type="molecule type" value="Genomic_DNA"/>
</dbReference>
<sequence>MAVRMSEAEFITVLSAWSSEVANTGMVKGNVKAARMRQQANK</sequence>
<protein>
    <submittedName>
        <fullName evidence="1">Uncharacterized protein</fullName>
    </submittedName>
</protein>
<proteinExistence type="predicted"/>
<evidence type="ECO:0000313" key="1">
    <source>
        <dbReference type="EMBL" id="MDQ0203840.1"/>
    </source>
</evidence>
<gene>
    <name evidence="1" type="ORF">J2S01_001559</name>
</gene>
<reference evidence="1 2" key="1">
    <citation type="submission" date="2023-07" db="EMBL/GenBank/DDBJ databases">
        <title>Genomic Encyclopedia of Type Strains, Phase IV (KMG-IV): sequencing the most valuable type-strain genomes for metagenomic binning, comparative biology and taxonomic classification.</title>
        <authorList>
            <person name="Goeker M."/>
        </authorList>
    </citation>
    <scope>NUCLEOTIDE SEQUENCE [LARGE SCALE GENOMIC DNA]</scope>
    <source>
        <strain evidence="1 2">DSM 16980</strain>
    </source>
</reference>
<comment type="caution">
    <text evidence="1">The sequence shown here is derived from an EMBL/GenBank/DDBJ whole genome shotgun (WGS) entry which is preliminary data.</text>
</comment>
<organism evidence="1 2">
    <name type="scientific">Pectinatus haikarae</name>
    <dbReference type="NCBI Taxonomy" id="349096"/>
    <lineage>
        <taxon>Bacteria</taxon>
        <taxon>Bacillati</taxon>
        <taxon>Bacillota</taxon>
        <taxon>Negativicutes</taxon>
        <taxon>Selenomonadales</taxon>
        <taxon>Selenomonadaceae</taxon>
        <taxon>Pectinatus</taxon>
    </lineage>
</organism>